<dbReference type="AlphaFoldDB" id="A0A977PXZ0"/>
<keyword evidence="2" id="KW-1133">Transmembrane helix</keyword>
<gene>
    <name evidence="3" type="ORF">KA717_11130</name>
</gene>
<accession>A0A977PXZ0</accession>
<keyword evidence="2" id="KW-0812">Transmembrane</keyword>
<name>A0A977PXZ0_9CYAN</name>
<organism evidence="3">
    <name type="scientific">Woronichinia naegeliana WA131</name>
    <dbReference type="NCBI Taxonomy" id="2824559"/>
    <lineage>
        <taxon>Bacteria</taxon>
        <taxon>Bacillati</taxon>
        <taxon>Cyanobacteriota</taxon>
        <taxon>Cyanophyceae</taxon>
        <taxon>Synechococcales</taxon>
        <taxon>Coelosphaeriaceae</taxon>
        <taxon>Woronichinia</taxon>
    </lineage>
</organism>
<feature type="transmembrane region" description="Helical" evidence="2">
    <location>
        <begin position="83"/>
        <end position="104"/>
    </location>
</feature>
<protein>
    <recommendedName>
        <fullName evidence="4">Shikimate dehydrogenase</fullName>
    </recommendedName>
</protein>
<dbReference type="Gene3D" id="1.20.5.170">
    <property type="match status" value="1"/>
</dbReference>
<proteinExistence type="predicted"/>
<keyword evidence="1" id="KW-0175">Coiled coil</keyword>
<evidence type="ECO:0008006" key="4">
    <source>
        <dbReference type="Google" id="ProtNLM"/>
    </source>
</evidence>
<dbReference type="Proteomes" id="UP001065613">
    <property type="component" value="Chromosome"/>
</dbReference>
<feature type="coiled-coil region" evidence="1">
    <location>
        <begin position="22"/>
        <end position="74"/>
    </location>
</feature>
<keyword evidence="2" id="KW-0472">Membrane</keyword>
<evidence type="ECO:0000256" key="2">
    <source>
        <dbReference type="SAM" id="Phobius"/>
    </source>
</evidence>
<evidence type="ECO:0000313" key="3">
    <source>
        <dbReference type="EMBL" id="UXE63162.1"/>
    </source>
</evidence>
<dbReference type="KEGG" id="wna:KA717_11130"/>
<reference evidence="3" key="1">
    <citation type="submission" date="2021-04" db="EMBL/GenBank/DDBJ databases">
        <title>Genome sequence of Woronichinia naegeliana from Washington state freshwater lake bloom.</title>
        <authorList>
            <person name="Dreher T.W."/>
        </authorList>
    </citation>
    <scope>NUCLEOTIDE SEQUENCE</scope>
    <source>
        <strain evidence="3">WA131</strain>
    </source>
</reference>
<sequence length="107" mass="12198">MTVPLILETDLREVLGEINQSLKRMDERLNRLEIGQARLEERLQATQTRLEERMDNVEQRLETIETEQKILVKDVSDLKGVKALIVPIVVAVTTSVVTLLIRAIPNP</sequence>
<dbReference type="EMBL" id="CP073041">
    <property type="protein sequence ID" value="UXE63162.1"/>
    <property type="molecule type" value="Genomic_DNA"/>
</dbReference>
<evidence type="ECO:0000256" key="1">
    <source>
        <dbReference type="SAM" id="Coils"/>
    </source>
</evidence>